<evidence type="ECO:0000256" key="4">
    <source>
        <dbReference type="ARBA" id="ARBA00022603"/>
    </source>
</evidence>
<evidence type="ECO:0000256" key="3">
    <source>
        <dbReference type="ARBA" id="ARBA00022552"/>
    </source>
</evidence>
<name>A0AB34G1P0_9HYPO</name>
<dbReference type="InterPro" id="IPR042036">
    <property type="entry name" value="RRP8_N"/>
</dbReference>
<keyword evidence="6 9" id="KW-0949">S-adenosyl-L-methionine</keyword>
<evidence type="ECO:0000256" key="1">
    <source>
        <dbReference type="ARBA" id="ARBA00004604"/>
    </source>
</evidence>
<dbReference type="Proteomes" id="UP001163105">
    <property type="component" value="Unassembled WGS sequence"/>
</dbReference>
<dbReference type="PANTHER" id="PTHR12787">
    <property type="entry name" value="RIBOSOMAL RNA-PROCESSING PROTEIN 8"/>
    <property type="match status" value="1"/>
</dbReference>
<evidence type="ECO:0000256" key="6">
    <source>
        <dbReference type="ARBA" id="ARBA00022691"/>
    </source>
</evidence>
<feature type="region of interest" description="Disordered" evidence="10">
    <location>
        <begin position="506"/>
        <end position="548"/>
    </location>
</feature>
<feature type="compositionally biased region" description="Basic and acidic residues" evidence="10">
    <location>
        <begin position="126"/>
        <end position="145"/>
    </location>
</feature>
<evidence type="ECO:0000256" key="5">
    <source>
        <dbReference type="ARBA" id="ARBA00022679"/>
    </source>
</evidence>
<feature type="compositionally biased region" description="Low complexity" evidence="10">
    <location>
        <begin position="16"/>
        <end position="28"/>
    </location>
</feature>
<feature type="compositionally biased region" description="Basic and acidic residues" evidence="10">
    <location>
        <begin position="56"/>
        <end position="71"/>
    </location>
</feature>
<dbReference type="InterPro" id="IPR007823">
    <property type="entry name" value="RRP8"/>
</dbReference>
<dbReference type="SUPFAM" id="SSF53335">
    <property type="entry name" value="S-adenosyl-L-methionine-dependent methyltransferases"/>
    <property type="match status" value="1"/>
</dbReference>
<evidence type="ECO:0000256" key="2">
    <source>
        <dbReference type="ARBA" id="ARBA00006301"/>
    </source>
</evidence>
<keyword evidence="12" id="KW-1185">Reference proteome</keyword>
<protein>
    <recommendedName>
        <fullName evidence="8 9">Ribosomal RNA-processing protein 8</fullName>
        <ecNumber evidence="9">2.1.1.-</ecNumber>
    </recommendedName>
</protein>
<dbReference type="Gene3D" id="1.10.10.2150">
    <property type="entry name" value="Ribosomal RNA-processing protein 8, N-terminal domain"/>
    <property type="match status" value="1"/>
</dbReference>
<feature type="compositionally biased region" description="Gly residues" evidence="10">
    <location>
        <begin position="265"/>
        <end position="277"/>
    </location>
</feature>
<evidence type="ECO:0000313" key="12">
    <source>
        <dbReference type="Proteomes" id="UP001163105"/>
    </source>
</evidence>
<organism evidence="11 12">
    <name type="scientific">Purpureocillium lavendulum</name>
    <dbReference type="NCBI Taxonomy" id="1247861"/>
    <lineage>
        <taxon>Eukaryota</taxon>
        <taxon>Fungi</taxon>
        <taxon>Dikarya</taxon>
        <taxon>Ascomycota</taxon>
        <taxon>Pezizomycotina</taxon>
        <taxon>Sordariomycetes</taxon>
        <taxon>Hypocreomycetidae</taxon>
        <taxon>Hypocreales</taxon>
        <taxon>Ophiocordycipitaceae</taxon>
        <taxon>Purpureocillium</taxon>
    </lineage>
</organism>
<gene>
    <name evidence="11" type="primary">RRP8</name>
    <name evidence="11" type="ORF">O9K51_02885</name>
</gene>
<dbReference type="EC" id="2.1.1.-" evidence="9"/>
<keyword evidence="7 9" id="KW-0539">Nucleus</keyword>
<evidence type="ECO:0000256" key="9">
    <source>
        <dbReference type="RuleBase" id="RU365074"/>
    </source>
</evidence>
<dbReference type="Pfam" id="PF05148">
    <property type="entry name" value="Methyltransf_8"/>
    <property type="match status" value="1"/>
</dbReference>
<feature type="region of interest" description="Disordered" evidence="10">
    <location>
        <begin position="1"/>
        <end position="183"/>
    </location>
</feature>
<keyword evidence="3 9" id="KW-0698">rRNA processing</keyword>
<dbReference type="AlphaFoldDB" id="A0AB34G1P0"/>
<feature type="compositionally biased region" description="Basic and acidic residues" evidence="10">
    <location>
        <begin position="79"/>
        <end position="105"/>
    </location>
</feature>
<comment type="function">
    <text evidence="9">S-adenosyl-L-methionine-dependent methyltransferase that specifically methylates the N(1) position of adenine in helix 25.1 in 25S rRNA. Required both for ribosomal 40S and 60S subunits biogenesis. Required for efficient pre-rRNA cleavage at site A2.</text>
</comment>
<feature type="compositionally biased region" description="Basic residues" evidence="10">
    <location>
        <begin position="252"/>
        <end position="264"/>
    </location>
</feature>
<dbReference type="PANTHER" id="PTHR12787:SF0">
    <property type="entry name" value="RIBOSOMAL RNA-PROCESSING PROTEIN 8"/>
    <property type="match status" value="1"/>
</dbReference>
<dbReference type="GO" id="GO:0042273">
    <property type="term" value="P:ribosomal large subunit biogenesis"/>
    <property type="evidence" value="ECO:0007669"/>
    <property type="project" value="TreeGrafter"/>
</dbReference>
<reference evidence="11" key="1">
    <citation type="submission" date="2023-01" db="EMBL/GenBank/DDBJ databases">
        <title>The growth and conidiation of Purpureocillium lavendulum are regulated by nitrogen source and histone H3K14 acetylation.</title>
        <authorList>
            <person name="Tang P."/>
            <person name="Han J."/>
            <person name="Zhang C."/>
            <person name="Tang P."/>
            <person name="Qi F."/>
            <person name="Zhang K."/>
            <person name="Liang L."/>
        </authorList>
    </citation>
    <scope>NUCLEOTIDE SEQUENCE</scope>
    <source>
        <strain evidence="11">YMF1.00683</strain>
    </source>
</reference>
<comment type="caution">
    <text evidence="11">The sequence shown here is derived from an EMBL/GenBank/DDBJ whole genome shotgun (WGS) entry which is preliminary data.</text>
</comment>
<evidence type="ECO:0000256" key="8">
    <source>
        <dbReference type="ARBA" id="ARBA00076672"/>
    </source>
</evidence>
<dbReference type="GO" id="GO:0005730">
    <property type="term" value="C:nucleolus"/>
    <property type="evidence" value="ECO:0007669"/>
    <property type="project" value="UniProtKB-SubCell"/>
</dbReference>
<comment type="subcellular location">
    <subcellularLocation>
        <location evidence="1 9">Nucleus</location>
        <location evidence="1 9">Nucleolus</location>
    </subcellularLocation>
</comment>
<comment type="similarity">
    <text evidence="2 9">Belongs to the methyltransferase superfamily. RRP8 family.</text>
</comment>
<dbReference type="EMBL" id="JAQHRD010000002">
    <property type="protein sequence ID" value="KAJ6444491.1"/>
    <property type="molecule type" value="Genomic_DNA"/>
</dbReference>
<dbReference type="Gene3D" id="3.40.50.150">
    <property type="entry name" value="Vaccinia Virus protein VP39"/>
    <property type="match status" value="1"/>
</dbReference>
<sequence length="561" mass="59274">MFAVPGWSVSADSLKAESASAAPGPAGAKSKKRKRNGAGAESVTASNVADLYESVVEGRKKPKKAEDARSDKSHKKAKKDAGARKESDEVKGDDEPKAGETKPETSDPSSKGPKEGKKDKKKQKQKDKQSKDPQAAKDEGAKGDDIAPASNPSKSKADASTSKPAAATAAQLPMPPKPAKLTPLQASMREKLVSARFRHLNETLYTRPSEEAFELFQESPEMFDEYHEGFRRQVKVWPENPVDSFLADIRARAKVRPPGRHQQRGGRGGARGGGSGSGSSRAGAGSGSVAPLPRTAGTCTIADLGCGDARLAESLQADKAKLNVEVKSFDLQSPSPLVTRADIANLPLADGSVNVAIFCLALMGTNWIDFVEEAYRILHWKGELWVAEIKSRFGPVGGRTGGGGGGGGGSKGSGVVAHSVGNRKKAAAAGKKGGKAGGDEDPTALHGRDLAVEVDGVEDRRRETDVSAFVEALRRRGFVLQGERAEAVDMSNRMFVKMHFIKGAAPTKGKGVKSQDAAASSGSGGRGKKNFAPKWDEEQDDDEEVDANEAAILKPCVYKIR</sequence>
<evidence type="ECO:0000256" key="10">
    <source>
        <dbReference type="SAM" id="MobiDB-lite"/>
    </source>
</evidence>
<keyword evidence="5 9" id="KW-0808">Transferase</keyword>
<dbReference type="FunFam" id="1.10.10.2150:FF:000001">
    <property type="entry name" value="Ribosomal RNA-processing protein 8"/>
    <property type="match status" value="1"/>
</dbReference>
<feature type="compositionally biased region" description="Acidic residues" evidence="10">
    <location>
        <begin position="537"/>
        <end position="547"/>
    </location>
</feature>
<feature type="region of interest" description="Disordered" evidence="10">
    <location>
        <begin position="252"/>
        <end position="289"/>
    </location>
</feature>
<feature type="compositionally biased region" description="Low complexity" evidence="10">
    <location>
        <begin position="152"/>
        <end position="170"/>
    </location>
</feature>
<proteinExistence type="inferred from homology"/>
<evidence type="ECO:0000313" key="11">
    <source>
        <dbReference type="EMBL" id="KAJ6444491.1"/>
    </source>
</evidence>
<keyword evidence="4 9" id="KW-0489">Methyltransferase</keyword>
<dbReference type="InterPro" id="IPR029063">
    <property type="entry name" value="SAM-dependent_MTases_sf"/>
</dbReference>
<accession>A0AB34G1P0</accession>
<dbReference type="GO" id="GO:0016433">
    <property type="term" value="F:rRNA (adenine) methyltransferase activity"/>
    <property type="evidence" value="ECO:0007669"/>
    <property type="project" value="UniProtKB-ARBA"/>
</dbReference>
<evidence type="ECO:0000256" key="7">
    <source>
        <dbReference type="ARBA" id="ARBA00023242"/>
    </source>
</evidence>